<protein>
    <recommendedName>
        <fullName evidence="3">Carboxylesterase</fullName>
    </recommendedName>
</protein>
<dbReference type="InterPro" id="IPR029058">
    <property type="entry name" value="AB_hydrolase_fold"/>
</dbReference>
<organism evidence="1 2">
    <name type="scientific">Paenibacillus tianmuensis</name>
    <dbReference type="NCBI Taxonomy" id="624147"/>
    <lineage>
        <taxon>Bacteria</taxon>
        <taxon>Bacillati</taxon>
        <taxon>Bacillota</taxon>
        <taxon>Bacilli</taxon>
        <taxon>Bacillales</taxon>
        <taxon>Paenibacillaceae</taxon>
        <taxon>Paenibacillus</taxon>
    </lineage>
</organism>
<accession>A0A1G4SIK9</accession>
<dbReference type="Proteomes" id="UP000198601">
    <property type="component" value="Unassembled WGS sequence"/>
</dbReference>
<dbReference type="Gene3D" id="3.40.50.1820">
    <property type="entry name" value="alpha/beta hydrolase"/>
    <property type="match status" value="1"/>
</dbReference>
<dbReference type="SUPFAM" id="SSF53474">
    <property type="entry name" value="alpha/beta-Hydrolases"/>
    <property type="match status" value="1"/>
</dbReference>
<dbReference type="EMBL" id="FMTT01000029">
    <property type="protein sequence ID" value="SCW68886.1"/>
    <property type="molecule type" value="Genomic_DNA"/>
</dbReference>
<dbReference type="AlphaFoldDB" id="A0A1G4SIK9"/>
<dbReference type="STRING" id="624147.SAMN04487970_102923"/>
<keyword evidence="2" id="KW-1185">Reference proteome</keyword>
<name>A0A1G4SIK9_9BACL</name>
<evidence type="ECO:0000313" key="1">
    <source>
        <dbReference type="EMBL" id="SCW68886.1"/>
    </source>
</evidence>
<proteinExistence type="predicted"/>
<reference evidence="2" key="1">
    <citation type="submission" date="2016-10" db="EMBL/GenBank/DDBJ databases">
        <authorList>
            <person name="Varghese N."/>
            <person name="Submissions S."/>
        </authorList>
    </citation>
    <scope>NUCLEOTIDE SEQUENCE [LARGE SCALE GENOMIC DNA]</scope>
    <source>
        <strain evidence="2">CGMCC 1.8946</strain>
    </source>
</reference>
<dbReference type="RefSeq" id="WP_245719725.1">
    <property type="nucleotide sequence ID" value="NZ_FMTT01000029.1"/>
</dbReference>
<sequence length="104" mass="11897">MKRVHKTTEPFRLEGTGERASTQQLLIHGFTGSPSEFRRLGYDLNDLGYTVNAVLLPGHGTTPEDMIRIGRGGNGYTKIYPVFWRGLIRSGHGNRRSWKFRHRL</sequence>
<evidence type="ECO:0000313" key="2">
    <source>
        <dbReference type="Proteomes" id="UP000198601"/>
    </source>
</evidence>
<gene>
    <name evidence="1" type="ORF">SAMN04487970_102923</name>
</gene>
<evidence type="ECO:0008006" key="3">
    <source>
        <dbReference type="Google" id="ProtNLM"/>
    </source>
</evidence>